<feature type="domain" description="Glycosyl transferase family 1" evidence="2">
    <location>
        <begin position="209"/>
        <end position="350"/>
    </location>
</feature>
<evidence type="ECO:0000313" key="5">
    <source>
        <dbReference type="Proteomes" id="UP000295169"/>
    </source>
</evidence>
<dbReference type="EMBL" id="SMMU01000001">
    <property type="protein sequence ID" value="TCL34688.1"/>
    <property type="molecule type" value="Genomic_DNA"/>
</dbReference>
<keyword evidence="1 4" id="KW-0808">Transferase</keyword>
<dbReference type="Pfam" id="PF00534">
    <property type="entry name" value="Glycos_transf_1"/>
    <property type="match status" value="1"/>
</dbReference>
<dbReference type="InterPro" id="IPR028098">
    <property type="entry name" value="Glyco_trans_4-like_N"/>
</dbReference>
<dbReference type="PANTHER" id="PTHR46401:SF2">
    <property type="entry name" value="GLYCOSYLTRANSFERASE WBBK-RELATED"/>
    <property type="match status" value="1"/>
</dbReference>
<reference evidence="4 5" key="1">
    <citation type="submission" date="2019-03" db="EMBL/GenBank/DDBJ databases">
        <title>Genomic Encyclopedia of Type Strains, Phase IV (KMG-IV): sequencing the most valuable type-strain genomes for metagenomic binning, comparative biology and taxonomic classification.</title>
        <authorList>
            <person name="Goeker M."/>
        </authorList>
    </citation>
    <scope>NUCLEOTIDE SEQUENCE [LARGE SCALE GENOMIC DNA]</scope>
    <source>
        <strain evidence="4 5">DSM 2286</strain>
    </source>
</reference>
<organism evidence="4 5">
    <name type="scientific">Azotobacter chroococcum</name>
    <dbReference type="NCBI Taxonomy" id="353"/>
    <lineage>
        <taxon>Bacteria</taxon>
        <taxon>Pseudomonadati</taxon>
        <taxon>Pseudomonadota</taxon>
        <taxon>Gammaproteobacteria</taxon>
        <taxon>Pseudomonadales</taxon>
        <taxon>Pseudomonadaceae</taxon>
        <taxon>Azotobacter</taxon>
    </lineage>
</organism>
<dbReference type="PANTHER" id="PTHR46401">
    <property type="entry name" value="GLYCOSYLTRANSFERASE WBBK-RELATED"/>
    <property type="match status" value="1"/>
</dbReference>
<proteinExistence type="predicted"/>
<feature type="domain" description="Glycosyltransferase subfamily 4-like N-terminal" evidence="3">
    <location>
        <begin position="28"/>
        <end position="176"/>
    </location>
</feature>
<dbReference type="Proteomes" id="UP000295169">
    <property type="component" value="Unassembled WGS sequence"/>
</dbReference>
<dbReference type="InterPro" id="IPR001296">
    <property type="entry name" value="Glyco_trans_1"/>
</dbReference>
<dbReference type="SUPFAM" id="SSF53756">
    <property type="entry name" value="UDP-Glycosyltransferase/glycogen phosphorylase"/>
    <property type="match status" value="1"/>
</dbReference>
<comment type="caution">
    <text evidence="4">The sequence shown here is derived from an EMBL/GenBank/DDBJ whole genome shotgun (WGS) entry which is preliminary data.</text>
</comment>
<evidence type="ECO:0000259" key="3">
    <source>
        <dbReference type="Pfam" id="PF13439"/>
    </source>
</evidence>
<dbReference type="AlphaFoldDB" id="A0A4V6NG87"/>
<evidence type="ECO:0000256" key="1">
    <source>
        <dbReference type="ARBA" id="ARBA00022679"/>
    </source>
</evidence>
<dbReference type="GO" id="GO:0009103">
    <property type="term" value="P:lipopolysaccharide biosynthetic process"/>
    <property type="evidence" value="ECO:0007669"/>
    <property type="project" value="TreeGrafter"/>
</dbReference>
<name>A0A4V6NG87_9GAMM</name>
<dbReference type="GO" id="GO:0016757">
    <property type="term" value="F:glycosyltransferase activity"/>
    <property type="evidence" value="ECO:0007669"/>
    <property type="project" value="InterPro"/>
</dbReference>
<evidence type="ECO:0000259" key="2">
    <source>
        <dbReference type="Pfam" id="PF00534"/>
    </source>
</evidence>
<dbReference type="Gene3D" id="3.40.50.2000">
    <property type="entry name" value="Glycogen Phosphorylase B"/>
    <property type="match status" value="2"/>
</dbReference>
<sequence>MSAATASRRSLPLSRVGIDGDALRTPLSGVGQYVFNLCRELDRLLPDVQFFVYTRLAPEQIALPAARWIVRREPSPLARKLPSFLWLKTRGAEMARRDRLDVFWAGRTIHPGRRVARRVVATVHDLNHRLVPETMEWATRLSHMVWFDRDVRSADAILANSQGTSNRLLRWAGRAADGIVRPGVRAEFRPLDAAERQAAQIALAPLGIEPPYVLAVSTLEPRKNIGALVDAFVQLKQRGELAGHKLVLVGARGWQNRELARRIAENPANDIVLPGYVPDELMPGVFALADVLVMPSLYEGFGMPVLEARAVGTPVIVSNVPELKEAAASQGRVVAPNAEEIAGALLQILAVSPDQRPNAPGKVQSWCMSAQLMAKALS</sequence>
<dbReference type="Pfam" id="PF13439">
    <property type="entry name" value="Glyco_transf_4"/>
    <property type="match status" value="1"/>
</dbReference>
<protein>
    <submittedName>
        <fullName evidence="4">Glycosyltransferase involved in cell wall biosynthesis</fullName>
    </submittedName>
</protein>
<dbReference type="CDD" id="cd03809">
    <property type="entry name" value="GT4_MtfB-like"/>
    <property type="match status" value="1"/>
</dbReference>
<evidence type="ECO:0000313" key="4">
    <source>
        <dbReference type="EMBL" id="TCL34688.1"/>
    </source>
</evidence>
<dbReference type="RefSeq" id="WP_131297956.1">
    <property type="nucleotide sequence ID" value="NZ_JBHLST010000028.1"/>
</dbReference>
<accession>A0A4V6NG87</accession>
<gene>
    <name evidence="4" type="ORF">EV691_101123</name>
</gene>